<reference evidence="3" key="1">
    <citation type="journal article" date="2014" name="Life">
        <title>Cellular Dynamics Drives the Emergence of Supracellular Structure in the Cyanobacterium, Phormidium sp. KS.</title>
        <authorList>
            <person name="Sato N."/>
            <person name="Katsumata Y."/>
            <person name="Sato K."/>
            <person name="Tajima N."/>
        </authorList>
    </citation>
    <scope>NUCLEOTIDE SEQUENCE</scope>
    <source>
        <strain evidence="3">KS</strain>
    </source>
</reference>
<dbReference type="InterPro" id="IPR001173">
    <property type="entry name" value="Glyco_trans_2-like"/>
</dbReference>
<dbReference type="SUPFAM" id="SSF53448">
    <property type="entry name" value="Nucleotide-diphospho-sugar transferases"/>
    <property type="match status" value="1"/>
</dbReference>
<dbReference type="EMBL" id="AB992256">
    <property type="protein sequence ID" value="BAP91643.1"/>
    <property type="molecule type" value="Genomic_DNA"/>
</dbReference>
<evidence type="ECO:0000259" key="2">
    <source>
        <dbReference type="Pfam" id="PF00535"/>
    </source>
</evidence>
<proteinExistence type="predicted"/>
<feature type="domain" description="Glycosyltransferase 2-like" evidence="2">
    <location>
        <begin position="5"/>
        <end position="140"/>
    </location>
</feature>
<dbReference type="Gene3D" id="3.90.550.10">
    <property type="entry name" value="Spore Coat Polysaccharide Biosynthesis Protein SpsA, Chain A"/>
    <property type="match status" value="1"/>
</dbReference>
<keyword evidence="1" id="KW-0472">Membrane</keyword>
<dbReference type="PANTHER" id="PTHR43685">
    <property type="entry name" value="GLYCOSYLTRANSFERASE"/>
    <property type="match status" value="1"/>
</dbReference>
<sequence>MVDITVAIPTYNGESRLPKVLDKLRSQIDTESFAWEIIIIDNNSNDNTAKLIQKYQDTWNQPYSLQYYFEPQQGLVWARKRAVKEAKGELVAFIDDDNLPDNNWVAAAYSFGQEHPKAGVYGGQIHGDFEVEPPENFQRIESFLAIKRCGEKPILYEPENLRLPPGAALVVRKQAWHESIPDTPVLTGRIGKSLSQGDDYEISLHIHKAGWEIWYNPAMETYHQIPSRRLERSYLLSISLSCGLATCQLRMINAAAQQKPIIAAKTVFGNLRRVVLHLIKYRGKFKNDLVAECEMAFFIGSLISPFYWLMLKF</sequence>
<dbReference type="GO" id="GO:0016740">
    <property type="term" value="F:transferase activity"/>
    <property type="evidence" value="ECO:0007669"/>
    <property type="project" value="UniProtKB-KW"/>
</dbReference>
<evidence type="ECO:0000256" key="1">
    <source>
        <dbReference type="SAM" id="Phobius"/>
    </source>
</evidence>
<dbReference type="CDD" id="cd00761">
    <property type="entry name" value="Glyco_tranf_GTA_type"/>
    <property type="match status" value="1"/>
</dbReference>
<keyword evidence="1" id="KW-0812">Transmembrane</keyword>
<name>A0A3G9CL00_9CYAN</name>
<accession>A0A3G9CL00</accession>
<dbReference type="InterPro" id="IPR050834">
    <property type="entry name" value="Glycosyltransf_2"/>
</dbReference>
<dbReference type="Pfam" id="PF00535">
    <property type="entry name" value="Glycos_transf_2"/>
    <property type="match status" value="1"/>
</dbReference>
<dbReference type="InterPro" id="IPR029044">
    <property type="entry name" value="Nucleotide-diphossugar_trans"/>
</dbReference>
<evidence type="ECO:0000313" key="3">
    <source>
        <dbReference type="EMBL" id="BAP91643.1"/>
    </source>
</evidence>
<dbReference type="NCBIfam" id="NF038302">
    <property type="entry name" value="EPS_HpsE"/>
    <property type="match status" value="1"/>
</dbReference>
<keyword evidence="3" id="KW-0808">Transferase</keyword>
<keyword evidence="1" id="KW-1133">Transmembrane helix</keyword>
<dbReference type="PANTHER" id="PTHR43685:SF2">
    <property type="entry name" value="GLYCOSYLTRANSFERASE 2-LIKE DOMAIN-CONTAINING PROTEIN"/>
    <property type="match status" value="1"/>
</dbReference>
<feature type="transmembrane region" description="Helical" evidence="1">
    <location>
        <begin position="289"/>
        <end position="310"/>
    </location>
</feature>
<gene>
    <name evidence="3" type="primary">hpsF</name>
</gene>
<organism evidence="3">
    <name type="scientific">Phormidium sp. KS</name>
    <dbReference type="NCBI Taxonomy" id="654446"/>
    <lineage>
        <taxon>Bacteria</taxon>
        <taxon>Bacillati</taxon>
        <taxon>Cyanobacteriota</taxon>
        <taxon>Cyanophyceae</taxon>
        <taxon>Oscillatoriophycideae</taxon>
        <taxon>Oscillatoriales</taxon>
        <taxon>Oscillatoriaceae</taxon>
        <taxon>Phormidium</taxon>
    </lineage>
</organism>
<dbReference type="AlphaFoldDB" id="A0A3G9CL00"/>
<protein>
    <submittedName>
        <fullName evidence="3">Glycosyl transferase family 2</fullName>
    </submittedName>
</protein>